<name>A0A165A1C3_DAUCS</name>
<reference evidence="2" key="1">
    <citation type="journal article" date="2016" name="Nat. Genet.">
        <title>A high-quality carrot genome assembly provides new insights into carotenoid accumulation and asterid genome evolution.</title>
        <authorList>
            <person name="Iorizzo M."/>
            <person name="Ellison S."/>
            <person name="Senalik D."/>
            <person name="Zeng P."/>
            <person name="Satapoomin P."/>
            <person name="Huang J."/>
            <person name="Bowman M."/>
            <person name="Iovene M."/>
            <person name="Sanseverino W."/>
            <person name="Cavagnaro P."/>
            <person name="Yildiz M."/>
            <person name="Macko-Podgorni A."/>
            <person name="Moranska E."/>
            <person name="Grzebelus E."/>
            <person name="Grzebelus D."/>
            <person name="Ashrafi H."/>
            <person name="Zheng Z."/>
            <person name="Cheng S."/>
            <person name="Spooner D."/>
            <person name="Van Deynze A."/>
            <person name="Simon P."/>
        </authorList>
    </citation>
    <scope>NUCLEOTIDE SEQUENCE</scope>
    <source>
        <tissue evidence="2">Leaf</tissue>
    </source>
</reference>
<feature type="compositionally biased region" description="Basic and acidic residues" evidence="1">
    <location>
        <begin position="174"/>
        <end position="186"/>
    </location>
</feature>
<evidence type="ECO:0000313" key="2">
    <source>
        <dbReference type="EMBL" id="WOG95495.1"/>
    </source>
</evidence>
<gene>
    <name evidence="2" type="ORF">DCAR_0414817</name>
</gene>
<proteinExistence type="predicted"/>
<accession>A0A165A1C3</accession>
<reference evidence="2" key="2">
    <citation type="submission" date="2022-03" db="EMBL/GenBank/DDBJ databases">
        <title>Draft title - Genomic analysis of global carrot germplasm unveils the trajectory of domestication and the origin of high carotenoid orange carrot.</title>
        <authorList>
            <person name="Iorizzo M."/>
            <person name="Ellison S."/>
            <person name="Senalik D."/>
            <person name="Macko-Podgorni A."/>
            <person name="Grzebelus D."/>
            <person name="Bostan H."/>
            <person name="Rolling W."/>
            <person name="Curaba J."/>
            <person name="Simon P."/>
        </authorList>
    </citation>
    <scope>NUCLEOTIDE SEQUENCE</scope>
    <source>
        <tissue evidence="2">Leaf</tissue>
    </source>
</reference>
<evidence type="ECO:0000313" key="3">
    <source>
        <dbReference type="Proteomes" id="UP000077755"/>
    </source>
</evidence>
<feature type="compositionally biased region" description="Basic and acidic residues" evidence="1">
    <location>
        <begin position="119"/>
        <end position="139"/>
    </location>
</feature>
<evidence type="ECO:0000256" key="1">
    <source>
        <dbReference type="SAM" id="MobiDB-lite"/>
    </source>
</evidence>
<dbReference type="EMBL" id="CP093346">
    <property type="protein sequence ID" value="WOG95495.1"/>
    <property type="molecule type" value="Genomic_DNA"/>
</dbReference>
<feature type="region of interest" description="Disordered" evidence="1">
    <location>
        <begin position="96"/>
        <end position="186"/>
    </location>
</feature>
<keyword evidence="3" id="KW-1185">Reference proteome</keyword>
<dbReference type="Gramene" id="KZM96753">
    <property type="protein sequence ID" value="KZM96753"/>
    <property type="gene ID" value="DCAR_015885"/>
</dbReference>
<dbReference type="AlphaFoldDB" id="A0A165A1C3"/>
<protein>
    <submittedName>
        <fullName evidence="2">Uncharacterized protein</fullName>
    </submittedName>
</protein>
<sequence>MFCGIVSDVPIDASKYNADESLAERLCVFGYTCCISGSSSRSASQEDCSSVTTLSDHGQQQRHFGCSDLATLLVTGELVTPPRIKALNLLLIESDKSDSTTTSDNSAEQGTNKEGNQTKTKEEEEKLSKMSKVEYDKSKKPPRPKANGIVIKDVNNSNLNKPRKRSQSNSVADLKNKGKGKLDEPPSLKIIVKPKLPKVTLHSTTQVLYSHDDISIQKEDVIENTKKRKRIGESEDENEKSDGLTSSNVQVNKVQNIQTSEKPNYEVTTYDDTKKVASYITQAIKSFITSDQAQGNLENLSVVEKRKLL</sequence>
<organism evidence="2 3">
    <name type="scientific">Daucus carota subsp. sativus</name>
    <name type="common">Carrot</name>
    <dbReference type="NCBI Taxonomy" id="79200"/>
    <lineage>
        <taxon>Eukaryota</taxon>
        <taxon>Viridiplantae</taxon>
        <taxon>Streptophyta</taxon>
        <taxon>Embryophyta</taxon>
        <taxon>Tracheophyta</taxon>
        <taxon>Spermatophyta</taxon>
        <taxon>Magnoliopsida</taxon>
        <taxon>eudicotyledons</taxon>
        <taxon>Gunneridae</taxon>
        <taxon>Pentapetalae</taxon>
        <taxon>asterids</taxon>
        <taxon>campanulids</taxon>
        <taxon>Apiales</taxon>
        <taxon>Apiaceae</taxon>
        <taxon>Apioideae</taxon>
        <taxon>Scandiceae</taxon>
        <taxon>Daucinae</taxon>
        <taxon>Daucus</taxon>
        <taxon>Daucus sect. Daucus</taxon>
    </lineage>
</organism>
<dbReference type="Proteomes" id="UP000077755">
    <property type="component" value="Chromosome 4"/>
</dbReference>
<feature type="region of interest" description="Disordered" evidence="1">
    <location>
        <begin position="225"/>
        <end position="248"/>
    </location>
</feature>